<comment type="caution">
    <text evidence="3">The sequence shown here is derived from an EMBL/GenBank/DDBJ whole genome shotgun (WGS) entry which is preliminary data.</text>
</comment>
<accession>A0A1F8F7W4</accession>
<gene>
    <name evidence="3" type="ORF">A3J46_04045</name>
</gene>
<dbReference type="CDD" id="cd10449">
    <property type="entry name" value="GIY-YIG_SLX1_like"/>
    <property type="match status" value="1"/>
</dbReference>
<name>A0A1F8F7W4_9BACT</name>
<dbReference type="EMBL" id="MGJP01000057">
    <property type="protein sequence ID" value="OGN08660.1"/>
    <property type="molecule type" value="Genomic_DNA"/>
</dbReference>
<dbReference type="PANTHER" id="PTHR34477">
    <property type="entry name" value="UPF0213 PROTEIN YHBQ"/>
    <property type="match status" value="1"/>
</dbReference>
<dbReference type="Proteomes" id="UP000177167">
    <property type="component" value="Unassembled WGS sequence"/>
</dbReference>
<sequence length="79" mass="9291">MFFYTYVLKSLKDDKLYVGWTSDLNGRLKMHNNGEVDSTRHRLPLDLIYFEACKSRGAAIAREKQLKTGFGRMYLKKRV</sequence>
<dbReference type="Gene3D" id="3.40.1440.10">
    <property type="entry name" value="GIY-YIG endonuclease"/>
    <property type="match status" value="1"/>
</dbReference>
<dbReference type="PROSITE" id="PS50164">
    <property type="entry name" value="GIY_YIG"/>
    <property type="match status" value="1"/>
</dbReference>
<dbReference type="PANTHER" id="PTHR34477:SF5">
    <property type="entry name" value="BSL5627 PROTEIN"/>
    <property type="match status" value="1"/>
</dbReference>
<evidence type="ECO:0000256" key="1">
    <source>
        <dbReference type="ARBA" id="ARBA00007435"/>
    </source>
</evidence>
<reference evidence="3 4" key="1">
    <citation type="journal article" date="2016" name="Nat. Commun.">
        <title>Thousands of microbial genomes shed light on interconnected biogeochemical processes in an aquifer system.</title>
        <authorList>
            <person name="Anantharaman K."/>
            <person name="Brown C.T."/>
            <person name="Hug L.A."/>
            <person name="Sharon I."/>
            <person name="Castelle C.J."/>
            <person name="Probst A.J."/>
            <person name="Thomas B.C."/>
            <person name="Singh A."/>
            <person name="Wilkins M.J."/>
            <person name="Karaoz U."/>
            <person name="Brodie E.L."/>
            <person name="Williams K.H."/>
            <person name="Hubbard S.S."/>
            <person name="Banfield J.F."/>
        </authorList>
    </citation>
    <scope>NUCLEOTIDE SEQUENCE [LARGE SCALE GENOMIC DNA]</scope>
</reference>
<evidence type="ECO:0000313" key="4">
    <source>
        <dbReference type="Proteomes" id="UP000177167"/>
    </source>
</evidence>
<dbReference type="InterPro" id="IPR000305">
    <property type="entry name" value="GIY-YIG_endonuc"/>
</dbReference>
<dbReference type="InterPro" id="IPR035901">
    <property type="entry name" value="GIY-YIG_endonuc_sf"/>
</dbReference>
<proteinExistence type="inferred from homology"/>
<evidence type="ECO:0000259" key="2">
    <source>
        <dbReference type="PROSITE" id="PS50164"/>
    </source>
</evidence>
<organism evidence="3 4">
    <name type="scientific">Candidatus Yanofskybacteria bacterium RIFCSPHIGHO2_02_FULL_41_11</name>
    <dbReference type="NCBI Taxonomy" id="1802675"/>
    <lineage>
        <taxon>Bacteria</taxon>
        <taxon>Candidatus Yanofskyibacteriota</taxon>
    </lineage>
</organism>
<dbReference type="SUPFAM" id="SSF82771">
    <property type="entry name" value="GIY-YIG endonuclease"/>
    <property type="match status" value="1"/>
</dbReference>
<dbReference type="Pfam" id="PF01541">
    <property type="entry name" value="GIY-YIG"/>
    <property type="match status" value="1"/>
</dbReference>
<feature type="domain" description="GIY-YIG" evidence="2">
    <location>
        <begin position="1"/>
        <end position="76"/>
    </location>
</feature>
<protein>
    <recommendedName>
        <fullName evidence="2">GIY-YIG domain-containing protein</fullName>
    </recommendedName>
</protein>
<dbReference type="AlphaFoldDB" id="A0A1F8F7W4"/>
<evidence type="ECO:0000313" key="3">
    <source>
        <dbReference type="EMBL" id="OGN08660.1"/>
    </source>
</evidence>
<comment type="similarity">
    <text evidence="1">Belongs to the UPF0213 family.</text>
</comment>
<dbReference type="InterPro" id="IPR050190">
    <property type="entry name" value="UPF0213_domain"/>
</dbReference>